<evidence type="ECO:0008006" key="5">
    <source>
        <dbReference type="Google" id="ProtNLM"/>
    </source>
</evidence>
<keyword evidence="4" id="KW-1185">Reference proteome</keyword>
<name>A0AAV5AET8_9AGAM</name>
<evidence type="ECO:0000313" key="3">
    <source>
        <dbReference type="EMBL" id="GJJ12177.1"/>
    </source>
</evidence>
<keyword evidence="2" id="KW-0378">Hydrolase</keyword>
<dbReference type="NCBIfam" id="TIGR01428">
    <property type="entry name" value="HAD_type_II"/>
    <property type="match status" value="1"/>
</dbReference>
<dbReference type="GO" id="GO:0019120">
    <property type="term" value="F:hydrolase activity, acting on acid halide bonds, in C-halide compounds"/>
    <property type="evidence" value="ECO:0007669"/>
    <property type="project" value="InterPro"/>
</dbReference>
<dbReference type="InterPro" id="IPR006439">
    <property type="entry name" value="HAD-SF_hydro_IA"/>
</dbReference>
<comment type="caution">
    <text evidence="3">The sequence shown here is derived from an EMBL/GenBank/DDBJ whole genome shotgun (WGS) entry which is preliminary data.</text>
</comment>
<evidence type="ECO:0000256" key="1">
    <source>
        <dbReference type="ARBA" id="ARBA00008106"/>
    </source>
</evidence>
<dbReference type="SFLD" id="SFLDG01129">
    <property type="entry name" value="C1.5:_HAD__Beta-PGM__Phosphata"/>
    <property type="match status" value="1"/>
</dbReference>
<dbReference type="GO" id="GO:0016791">
    <property type="term" value="F:phosphatase activity"/>
    <property type="evidence" value="ECO:0007669"/>
    <property type="project" value="UniProtKB-ARBA"/>
</dbReference>
<dbReference type="InterPro" id="IPR006328">
    <property type="entry name" value="2-HAD"/>
</dbReference>
<dbReference type="Pfam" id="PF00702">
    <property type="entry name" value="Hydrolase"/>
    <property type="match status" value="1"/>
</dbReference>
<organism evidence="3 4">
    <name type="scientific">Clathrus columnatus</name>
    <dbReference type="NCBI Taxonomy" id="1419009"/>
    <lineage>
        <taxon>Eukaryota</taxon>
        <taxon>Fungi</taxon>
        <taxon>Dikarya</taxon>
        <taxon>Basidiomycota</taxon>
        <taxon>Agaricomycotina</taxon>
        <taxon>Agaricomycetes</taxon>
        <taxon>Phallomycetidae</taxon>
        <taxon>Phallales</taxon>
        <taxon>Clathraceae</taxon>
        <taxon>Clathrus</taxon>
    </lineage>
</organism>
<dbReference type="InterPro" id="IPR036412">
    <property type="entry name" value="HAD-like_sf"/>
</dbReference>
<dbReference type="SFLD" id="SFLDS00003">
    <property type="entry name" value="Haloacid_Dehalogenase"/>
    <property type="match status" value="1"/>
</dbReference>
<dbReference type="PANTHER" id="PTHR43316:SF3">
    <property type="entry name" value="HALOACID DEHALOGENASE, TYPE II (AFU_ORTHOLOGUE AFUA_2G07750)-RELATED"/>
    <property type="match status" value="1"/>
</dbReference>
<gene>
    <name evidence="3" type="ORF">Clacol_006418</name>
</gene>
<dbReference type="InterPro" id="IPR023214">
    <property type="entry name" value="HAD_sf"/>
</dbReference>
<dbReference type="SUPFAM" id="SSF56784">
    <property type="entry name" value="HAD-like"/>
    <property type="match status" value="1"/>
</dbReference>
<dbReference type="InterPro" id="IPR051540">
    <property type="entry name" value="S-2-haloacid_dehalogenase"/>
</dbReference>
<comment type="similarity">
    <text evidence="1">Belongs to the HAD-like hydrolase superfamily. S-2-haloalkanoic acid dehalogenase family.</text>
</comment>
<evidence type="ECO:0000313" key="4">
    <source>
        <dbReference type="Proteomes" id="UP001050691"/>
    </source>
</evidence>
<dbReference type="Gene3D" id="1.10.150.240">
    <property type="entry name" value="Putative phosphatase, domain 2"/>
    <property type="match status" value="1"/>
</dbReference>
<accession>A0AAV5AET8</accession>
<dbReference type="InterPro" id="IPR023198">
    <property type="entry name" value="PGP-like_dom2"/>
</dbReference>
<proteinExistence type="inferred from homology"/>
<dbReference type="Proteomes" id="UP001050691">
    <property type="component" value="Unassembled WGS sequence"/>
</dbReference>
<dbReference type="Gene3D" id="3.40.50.1000">
    <property type="entry name" value="HAD superfamily/HAD-like"/>
    <property type="match status" value="1"/>
</dbReference>
<sequence length="258" mass="28867">MPASSSPHNIQALLFDVFGTVVDWHGHISSELSEKARGSQYPDEDWSTFATEWRAGYKRLTKLGAETGNGPKTVDEMHQILLDEMLESPRWSHLRNIWNASDRRHLVLAWHRLPPWHDSVPALNALKQRAIIATLSNGNTRLLIDMAKNANLPWDAVFSSQLFDSYKPNPKVYQGAVNLLDLPTENVALVAAHIYDCAAAKAAGLQAIYVRRPTEDHSVDSYIINNAVQSGQADYIVDDFWGIVSLLTENEATQSYTT</sequence>
<dbReference type="NCBIfam" id="TIGR01493">
    <property type="entry name" value="HAD-SF-IA-v2"/>
    <property type="match status" value="1"/>
</dbReference>
<dbReference type="AlphaFoldDB" id="A0AAV5AET8"/>
<dbReference type="EMBL" id="BPWL01000007">
    <property type="protein sequence ID" value="GJJ12177.1"/>
    <property type="molecule type" value="Genomic_DNA"/>
</dbReference>
<reference evidence="3" key="1">
    <citation type="submission" date="2021-10" db="EMBL/GenBank/DDBJ databases">
        <title>De novo Genome Assembly of Clathrus columnatus (Basidiomycota, Fungi) Using Illumina and Nanopore Sequence Data.</title>
        <authorList>
            <person name="Ogiso-Tanaka E."/>
            <person name="Itagaki H."/>
            <person name="Hosoya T."/>
            <person name="Hosaka K."/>
        </authorList>
    </citation>
    <scope>NUCLEOTIDE SEQUENCE</scope>
    <source>
        <strain evidence="3">MO-923</strain>
    </source>
</reference>
<evidence type="ECO:0000256" key="2">
    <source>
        <dbReference type="ARBA" id="ARBA00022801"/>
    </source>
</evidence>
<protein>
    <recommendedName>
        <fullName evidence="5">Haloacid dehalogenase</fullName>
    </recommendedName>
</protein>
<dbReference type="PANTHER" id="PTHR43316">
    <property type="entry name" value="HYDROLASE, HALOACID DELAHOGENASE-RELATED"/>
    <property type="match status" value="1"/>
</dbReference>
<dbReference type="PRINTS" id="PR00413">
    <property type="entry name" value="HADHALOGNASE"/>
</dbReference>